<dbReference type="PaxDb" id="65489-OBART03G18500.1"/>
<evidence type="ECO:0000313" key="4">
    <source>
        <dbReference type="EnsemblPlants" id="OBART03G18500.1"/>
    </source>
</evidence>
<dbReference type="Gramene" id="OBART03G18500.1">
    <property type="protein sequence ID" value="OBART03G18500.1"/>
    <property type="gene ID" value="OBART03G18500"/>
</dbReference>
<dbReference type="SUPFAM" id="SSF57850">
    <property type="entry name" value="RING/U-box"/>
    <property type="match status" value="1"/>
</dbReference>
<name>A0A0D3FIU7_9ORYZ</name>
<dbReference type="EnsemblPlants" id="OBART03G18500.1">
    <property type="protein sequence ID" value="OBART03G18500.1"/>
    <property type="gene ID" value="OBART03G18500"/>
</dbReference>
<protein>
    <recommendedName>
        <fullName evidence="3">RING-type domain-containing protein</fullName>
    </recommendedName>
</protein>
<accession>A0A0D3FIU7</accession>
<proteinExistence type="predicted"/>
<feature type="signal peptide" evidence="2">
    <location>
        <begin position="1"/>
        <end position="19"/>
    </location>
</feature>
<dbReference type="AlphaFoldDB" id="A0A0D3FIU7"/>
<organism evidence="4">
    <name type="scientific">Oryza barthii</name>
    <dbReference type="NCBI Taxonomy" id="65489"/>
    <lineage>
        <taxon>Eukaryota</taxon>
        <taxon>Viridiplantae</taxon>
        <taxon>Streptophyta</taxon>
        <taxon>Embryophyta</taxon>
        <taxon>Tracheophyta</taxon>
        <taxon>Spermatophyta</taxon>
        <taxon>Magnoliopsida</taxon>
        <taxon>Liliopsida</taxon>
        <taxon>Poales</taxon>
        <taxon>Poaceae</taxon>
        <taxon>BOP clade</taxon>
        <taxon>Oryzoideae</taxon>
        <taxon>Oryzeae</taxon>
        <taxon>Oryzinae</taxon>
        <taxon>Oryza</taxon>
    </lineage>
</organism>
<feature type="domain" description="RING-type" evidence="3">
    <location>
        <begin position="276"/>
        <end position="324"/>
    </location>
</feature>
<evidence type="ECO:0000256" key="2">
    <source>
        <dbReference type="SAM" id="SignalP"/>
    </source>
</evidence>
<dbReference type="PROSITE" id="PS50089">
    <property type="entry name" value="ZF_RING_2"/>
    <property type="match status" value="1"/>
</dbReference>
<dbReference type="InterPro" id="IPR013083">
    <property type="entry name" value="Znf_RING/FYVE/PHD"/>
</dbReference>
<keyword evidence="1" id="KW-0862">Zinc</keyword>
<evidence type="ECO:0000313" key="5">
    <source>
        <dbReference type="Proteomes" id="UP000026960"/>
    </source>
</evidence>
<dbReference type="Gene3D" id="3.30.40.10">
    <property type="entry name" value="Zinc/RING finger domain, C3HC4 (zinc finger)"/>
    <property type="match status" value="1"/>
</dbReference>
<dbReference type="STRING" id="65489.A0A0D3FIU7"/>
<evidence type="ECO:0000256" key="1">
    <source>
        <dbReference type="PROSITE-ProRule" id="PRU00175"/>
    </source>
</evidence>
<keyword evidence="5" id="KW-1185">Reference proteome</keyword>
<dbReference type="InterPro" id="IPR001841">
    <property type="entry name" value="Znf_RING"/>
</dbReference>
<evidence type="ECO:0000259" key="3">
    <source>
        <dbReference type="PROSITE" id="PS50089"/>
    </source>
</evidence>
<keyword evidence="1" id="KW-0863">Zinc-finger</keyword>
<dbReference type="GO" id="GO:0008270">
    <property type="term" value="F:zinc ion binding"/>
    <property type="evidence" value="ECO:0007669"/>
    <property type="project" value="UniProtKB-KW"/>
</dbReference>
<sequence length="339" mass="37906">MTTTTPLGVVPFFEGVVLALTSPVTKNLPRATWWTPALPLKLYKPKVFDEVFSVLVLGATKLGNDDTLQSLYKLVLDCAGKVFIQYFFYKLDSGIRAPATKTPRLSGSDNRAQPWALQCLRGGSARPIRCLLRRNAADPPLPVGIKLAVQLLKAPEPPILQFDQLIQYPFADGNGMPAAAPLLQDEAEEEQAPPPPPPVPVLTGLAHAMFEAGILYHPFDASQPAIILPQAFRRDGRAVVKNYSFRRLYGLWHRIEVLSRIGLTRDPRPEEEDDLCIFCFVEFRRHKLRLLPCGHLFHSRCLDHYILLGHGEWEGGNVVCPICRAVLRLRVAICEFATR</sequence>
<dbReference type="SMART" id="SM00184">
    <property type="entry name" value="RING"/>
    <property type="match status" value="1"/>
</dbReference>
<dbReference type="Proteomes" id="UP000026960">
    <property type="component" value="Chromosome 3"/>
</dbReference>
<feature type="chain" id="PRO_5002275699" description="RING-type domain-containing protein" evidence="2">
    <location>
        <begin position="20"/>
        <end position="339"/>
    </location>
</feature>
<reference evidence="4" key="1">
    <citation type="journal article" date="2009" name="Rice">
        <title>De Novo Next Generation Sequencing of Plant Genomes.</title>
        <authorList>
            <person name="Rounsley S."/>
            <person name="Marri P.R."/>
            <person name="Yu Y."/>
            <person name="He R."/>
            <person name="Sisneros N."/>
            <person name="Goicoechea J.L."/>
            <person name="Lee S.J."/>
            <person name="Angelova A."/>
            <person name="Kudrna D."/>
            <person name="Luo M."/>
            <person name="Affourtit J."/>
            <person name="Desany B."/>
            <person name="Knight J."/>
            <person name="Niazi F."/>
            <person name="Egholm M."/>
            <person name="Wing R.A."/>
        </authorList>
    </citation>
    <scope>NUCLEOTIDE SEQUENCE [LARGE SCALE GENOMIC DNA]</scope>
    <source>
        <strain evidence="4">cv. IRGC 105608</strain>
    </source>
</reference>
<dbReference type="Pfam" id="PF13639">
    <property type="entry name" value="zf-RING_2"/>
    <property type="match status" value="1"/>
</dbReference>
<keyword evidence="1" id="KW-0479">Metal-binding</keyword>
<reference evidence="4" key="2">
    <citation type="submission" date="2015-03" db="UniProtKB">
        <authorList>
            <consortium name="EnsemblPlants"/>
        </authorList>
    </citation>
    <scope>IDENTIFICATION</scope>
</reference>
<dbReference type="HOGENOM" id="CLU_819828_0_0_1"/>
<keyword evidence="2" id="KW-0732">Signal</keyword>